<gene>
    <name evidence="6" type="ORF">RHIZ70_927</name>
</gene>
<dbReference type="InterPro" id="IPR008201">
    <property type="entry name" value="HepT-like"/>
</dbReference>
<dbReference type="GO" id="GO:0004540">
    <property type="term" value="F:RNA nuclease activity"/>
    <property type="evidence" value="ECO:0007669"/>
    <property type="project" value="InterPro"/>
</dbReference>
<keyword evidence="4" id="KW-0547">Nucleotide-binding</keyword>
<dbReference type="GO" id="GO:0016787">
    <property type="term" value="F:hydrolase activity"/>
    <property type="evidence" value="ECO:0007669"/>
    <property type="project" value="UniProtKB-KW"/>
</dbReference>
<dbReference type="Pfam" id="PF01934">
    <property type="entry name" value="HepT-like"/>
    <property type="match status" value="1"/>
</dbReference>
<evidence type="ECO:0000256" key="5">
    <source>
        <dbReference type="ARBA" id="ARBA00022801"/>
    </source>
</evidence>
<dbReference type="GO" id="GO:0110001">
    <property type="term" value="C:toxin-antitoxin complex"/>
    <property type="evidence" value="ECO:0007669"/>
    <property type="project" value="InterPro"/>
</dbReference>
<sequence length="121" mass="13728">MTPEQRLLDNLLDMQEAASEAISFISGSTLETFERDILTQRAVAMTFVLIAAAASRILSRFPDVASEHPDIAWSKIEELRNVVLRQYGDPDWPLVWDTVQNDMPALITQLDQLRHPHIQGE</sequence>
<evidence type="ECO:0000313" key="6">
    <source>
        <dbReference type="EMBL" id="SSC65219.1"/>
    </source>
</evidence>
<evidence type="ECO:0000256" key="1">
    <source>
        <dbReference type="ARBA" id="ARBA00022553"/>
    </source>
</evidence>
<dbReference type="OrthoDB" id="4829434at2"/>
<dbReference type="AlphaFoldDB" id="A0A376ABJ4"/>
<dbReference type="PANTHER" id="PTHR34139:SF1">
    <property type="entry name" value="RNASE MJ1380-RELATED"/>
    <property type="match status" value="1"/>
</dbReference>
<keyword evidence="3" id="KW-0540">Nuclease</keyword>
<reference evidence="7" key="1">
    <citation type="submission" date="2018-07" db="EMBL/GenBank/DDBJ databases">
        <authorList>
            <person name="Peiro R."/>
            <person name="Begona"/>
            <person name="Cbmso G."/>
            <person name="Lopez M."/>
            <person name="Gonzalez S."/>
        </authorList>
    </citation>
    <scope>NUCLEOTIDE SEQUENCE [LARGE SCALE GENOMIC DNA]</scope>
</reference>
<dbReference type="STRING" id="1336235.GCA_000518785_02042"/>
<dbReference type="RefSeq" id="WP_115672359.1">
    <property type="nucleotide sequence ID" value="NZ_UEYP01000019.1"/>
</dbReference>
<evidence type="ECO:0000313" key="7">
    <source>
        <dbReference type="Proteomes" id="UP000254764"/>
    </source>
</evidence>
<dbReference type="EMBL" id="UEYP01000019">
    <property type="protein sequence ID" value="SSC65219.1"/>
    <property type="molecule type" value="Genomic_DNA"/>
</dbReference>
<dbReference type="InterPro" id="IPR051813">
    <property type="entry name" value="HepT_RNase_toxin"/>
</dbReference>
<protein>
    <recommendedName>
        <fullName evidence="8">DUF86 domain-containing protein</fullName>
    </recommendedName>
</protein>
<keyword evidence="7" id="KW-1185">Reference proteome</keyword>
<accession>A0A376ABJ4</accession>
<organism evidence="6 7">
    <name type="scientific">Ciceribacter selenitireducens ATCC BAA-1503</name>
    <dbReference type="NCBI Taxonomy" id="1336235"/>
    <lineage>
        <taxon>Bacteria</taxon>
        <taxon>Pseudomonadati</taxon>
        <taxon>Pseudomonadota</taxon>
        <taxon>Alphaproteobacteria</taxon>
        <taxon>Hyphomicrobiales</taxon>
        <taxon>Rhizobiaceae</taxon>
        <taxon>Ciceribacter</taxon>
    </lineage>
</organism>
<keyword evidence="1" id="KW-0597">Phosphoprotein</keyword>
<evidence type="ECO:0000256" key="3">
    <source>
        <dbReference type="ARBA" id="ARBA00022722"/>
    </source>
</evidence>
<evidence type="ECO:0000256" key="2">
    <source>
        <dbReference type="ARBA" id="ARBA00022649"/>
    </source>
</evidence>
<proteinExistence type="predicted"/>
<keyword evidence="5" id="KW-0378">Hydrolase</keyword>
<name>A0A376ABJ4_9HYPH</name>
<dbReference type="PANTHER" id="PTHR34139">
    <property type="entry name" value="UPF0331 PROTEIN MJ0127"/>
    <property type="match status" value="1"/>
</dbReference>
<dbReference type="Proteomes" id="UP000254764">
    <property type="component" value="Unassembled WGS sequence"/>
</dbReference>
<dbReference type="GO" id="GO:0000166">
    <property type="term" value="F:nucleotide binding"/>
    <property type="evidence" value="ECO:0007669"/>
    <property type="project" value="UniProtKB-KW"/>
</dbReference>
<evidence type="ECO:0000256" key="4">
    <source>
        <dbReference type="ARBA" id="ARBA00022741"/>
    </source>
</evidence>
<evidence type="ECO:0008006" key="8">
    <source>
        <dbReference type="Google" id="ProtNLM"/>
    </source>
</evidence>
<keyword evidence="2" id="KW-1277">Toxin-antitoxin system</keyword>